<dbReference type="SMART" id="SM00387">
    <property type="entry name" value="HATPase_c"/>
    <property type="match status" value="1"/>
</dbReference>
<keyword evidence="12" id="KW-0902">Two-component regulatory system</keyword>
<protein>
    <recommendedName>
        <fullName evidence="3">histidine kinase</fullName>
        <ecNumber evidence="3">2.7.13.3</ecNumber>
    </recommendedName>
</protein>
<dbReference type="InterPro" id="IPR036097">
    <property type="entry name" value="HisK_dim/P_sf"/>
</dbReference>
<dbReference type="Pfam" id="PF02518">
    <property type="entry name" value="HATPase_c"/>
    <property type="match status" value="1"/>
</dbReference>
<dbReference type="PROSITE" id="PS50109">
    <property type="entry name" value="HIS_KIN"/>
    <property type="match status" value="1"/>
</dbReference>
<name>A0A380TET0_9ZZZZ</name>
<evidence type="ECO:0000256" key="4">
    <source>
        <dbReference type="ARBA" id="ARBA00022475"/>
    </source>
</evidence>
<dbReference type="InterPro" id="IPR000014">
    <property type="entry name" value="PAS"/>
</dbReference>
<evidence type="ECO:0000259" key="16">
    <source>
        <dbReference type="PROSITE" id="PS50112"/>
    </source>
</evidence>
<dbReference type="Pfam" id="PF00672">
    <property type="entry name" value="HAMP"/>
    <property type="match status" value="1"/>
</dbReference>
<keyword evidence="7 14" id="KW-0812">Transmembrane</keyword>
<evidence type="ECO:0000256" key="12">
    <source>
        <dbReference type="ARBA" id="ARBA00023012"/>
    </source>
</evidence>
<dbReference type="Pfam" id="PF00512">
    <property type="entry name" value="HisKA"/>
    <property type="match status" value="1"/>
</dbReference>
<proteinExistence type="predicted"/>
<dbReference type="CDD" id="cd06225">
    <property type="entry name" value="HAMP"/>
    <property type="match status" value="1"/>
</dbReference>
<dbReference type="SMART" id="SM00304">
    <property type="entry name" value="HAMP"/>
    <property type="match status" value="1"/>
</dbReference>
<dbReference type="SUPFAM" id="SSF158472">
    <property type="entry name" value="HAMP domain-like"/>
    <property type="match status" value="1"/>
</dbReference>
<dbReference type="Gene3D" id="3.30.565.10">
    <property type="entry name" value="Histidine kinase-like ATPase, C-terminal domain"/>
    <property type="match status" value="1"/>
</dbReference>
<evidence type="ECO:0000256" key="6">
    <source>
        <dbReference type="ARBA" id="ARBA00022679"/>
    </source>
</evidence>
<feature type="transmembrane region" description="Helical" evidence="14">
    <location>
        <begin position="28"/>
        <end position="49"/>
    </location>
</feature>
<dbReference type="SUPFAM" id="SSF55785">
    <property type="entry name" value="PYP-like sensor domain (PAS domain)"/>
    <property type="match status" value="1"/>
</dbReference>
<sequence length="771" mass="84245">MRKRRRSLARRLFVLANRISRRYRLGRTLAFGIAAVAIASSIATVAIWTGNTGFGPDPKTVAVLLYLDTIFLLLFAAIITRRFVTLWAARRRGLAGSGLHVRVVVLFSLVAIAPAILVAVFSAIFLNFGLQAWFSERVRTAIESSNEIAQAYLQEYRQNIRADVFEIANELNRQAPALMRNFDTLEQRLTQLINMRFLSEGLIVDSSGRVLAGSPLSLTLEFDPLPADAFEQAETGQIVVLADQQDDRVRAAVKLNRFVDAYLLVARFIDPAVLQSIHRTEMAVAQYRHLEESRGGILITFAMIFIVVALLLLLAAVWIALNLATQITRPISALIGASERVRDGDLAARVPPTASGDEIGTLSRAFNRMTTQLQSQQAGLILANQDLDQRRRFTEAVLSGVSAGVIGLDAEARINLPNQSASHLLGIDLRTVIGTPLAQVVPEMAELIAASVAVPDHQQQAQVRLVRGNRTLTFIARIVTEKVGTEVMGYVLTFDDISPLVQAERKAAWADVARRIAHEIKNPLTPIQLASERLRRKYMSEIKTDPATFAACTETIIRQVEDIGRMVDEFSAFARMPRPELKPEDLGELIEKVVFLERNRHREIDIVLSLPKERIDLVCDGRQVAQALTNVLKNAAEAIVAREPGAAGAPPPGWIGVSLKPEEGDAKGLAATIVIEDNGRGLPKENRDRLTEPYVTTHSKGTGLGLAIVKKIMEDHGGELVLEDKEGGGARVMLRFAAALGSALPSSLAKERSGDSDRSGAAAAIAVRADV</sequence>
<evidence type="ECO:0000256" key="2">
    <source>
        <dbReference type="ARBA" id="ARBA00004651"/>
    </source>
</evidence>
<dbReference type="PROSITE" id="PS50885">
    <property type="entry name" value="HAMP"/>
    <property type="match status" value="1"/>
</dbReference>
<keyword evidence="8" id="KW-0547">Nucleotide-binding</keyword>
<dbReference type="GO" id="GO:0005524">
    <property type="term" value="F:ATP binding"/>
    <property type="evidence" value="ECO:0007669"/>
    <property type="project" value="UniProtKB-KW"/>
</dbReference>
<dbReference type="InterPro" id="IPR005467">
    <property type="entry name" value="His_kinase_dom"/>
</dbReference>
<keyword evidence="10" id="KW-0067">ATP-binding</keyword>
<dbReference type="GO" id="GO:0000156">
    <property type="term" value="F:phosphorelay response regulator activity"/>
    <property type="evidence" value="ECO:0007669"/>
    <property type="project" value="TreeGrafter"/>
</dbReference>
<dbReference type="PROSITE" id="PS50112">
    <property type="entry name" value="PAS"/>
    <property type="match status" value="1"/>
</dbReference>
<dbReference type="Pfam" id="PF00989">
    <property type="entry name" value="PAS"/>
    <property type="match status" value="1"/>
</dbReference>
<dbReference type="InterPro" id="IPR017232">
    <property type="entry name" value="NtrY"/>
</dbReference>
<evidence type="ECO:0000256" key="14">
    <source>
        <dbReference type="SAM" id="Phobius"/>
    </source>
</evidence>
<keyword evidence="4" id="KW-1003">Cell membrane</keyword>
<evidence type="ECO:0000313" key="18">
    <source>
        <dbReference type="EMBL" id="SUS06537.1"/>
    </source>
</evidence>
<dbReference type="InterPro" id="IPR003661">
    <property type="entry name" value="HisK_dim/P_dom"/>
</dbReference>
<dbReference type="GO" id="GO:0030295">
    <property type="term" value="F:protein kinase activator activity"/>
    <property type="evidence" value="ECO:0007669"/>
    <property type="project" value="TreeGrafter"/>
</dbReference>
<evidence type="ECO:0000256" key="3">
    <source>
        <dbReference type="ARBA" id="ARBA00012438"/>
    </source>
</evidence>
<dbReference type="AlphaFoldDB" id="A0A380TET0"/>
<evidence type="ECO:0000256" key="7">
    <source>
        <dbReference type="ARBA" id="ARBA00022692"/>
    </source>
</evidence>
<dbReference type="EMBL" id="UIDG01000220">
    <property type="protein sequence ID" value="SUS06537.1"/>
    <property type="molecule type" value="Genomic_DNA"/>
</dbReference>
<feature type="transmembrane region" description="Helical" evidence="14">
    <location>
        <begin position="101"/>
        <end position="126"/>
    </location>
</feature>
<dbReference type="PRINTS" id="PR00344">
    <property type="entry name" value="BCTRLSENSOR"/>
</dbReference>
<evidence type="ECO:0000256" key="9">
    <source>
        <dbReference type="ARBA" id="ARBA00022777"/>
    </source>
</evidence>
<dbReference type="SUPFAM" id="SSF47384">
    <property type="entry name" value="Homodimeric domain of signal transducing histidine kinase"/>
    <property type="match status" value="1"/>
</dbReference>
<dbReference type="SMART" id="SM00388">
    <property type="entry name" value="HisKA"/>
    <property type="match status" value="1"/>
</dbReference>
<feature type="domain" description="Histidine kinase" evidence="15">
    <location>
        <begin position="515"/>
        <end position="740"/>
    </location>
</feature>
<dbReference type="InterPro" id="IPR045671">
    <property type="entry name" value="NtrY-like_N"/>
</dbReference>
<dbReference type="PANTHER" id="PTHR42878">
    <property type="entry name" value="TWO-COMPONENT HISTIDINE KINASE"/>
    <property type="match status" value="1"/>
</dbReference>
<accession>A0A380TET0</accession>
<organism evidence="18">
    <name type="scientific">metagenome</name>
    <dbReference type="NCBI Taxonomy" id="256318"/>
    <lineage>
        <taxon>unclassified sequences</taxon>
        <taxon>metagenomes</taxon>
    </lineage>
</organism>
<feature type="transmembrane region" description="Helical" evidence="14">
    <location>
        <begin position="61"/>
        <end position="80"/>
    </location>
</feature>
<dbReference type="EC" id="2.7.13.3" evidence="3"/>
<dbReference type="InterPro" id="IPR050351">
    <property type="entry name" value="BphY/WalK/GraS-like"/>
</dbReference>
<reference evidence="18" key="1">
    <citation type="submission" date="2018-07" db="EMBL/GenBank/DDBJ databases">
        <authorList>
            <person name="Quirk P.G."/>
            <person name="Krulwich T.A."/>
        </authorList>
    </citation>
    <scope>NUCLEOTIDE SEQUENCE</scope>
</reference>
<keyword evidence="11 14" id="KW-1133">Transmembrane helix</keyword>
<dbReference type="InterPro" id="IPR013767">
    <property type="entry name" value="PAS_fold"/>
</dbReference>
<keyword evidence="9" id="KW-0418">Kinase</keyword>
<evidence type="ECO:0000256" key="13">
    <source>
        <dbReference type="ARBA" id="ARBA00023136"/>
    </source>
</evidence>
<comment type="subcellular location">
    <subcellularLocation>
        <location evidence="2">Cell membrane</location>
        <topology evidence="2">Multi-pass membrane protein</topology>
    </subcellularLocation>
</comment>
<feature type="domain" description="PAS" evidence="16">
    <location>
        <begin position="390"/>
        <end position="434"/>
    </location>
</feature>
<dbReference type="PIRSF" id="PIRSF037532">
    <property type="entry name" value="STHK_NtrY"/>
    <property type="match status" value="1"/>
</dbReference>
<evidence type="ECO:0000256" key="5">
    <source>
        <dbReference type="ARBA" id="ARBA00022553"/>
    </source>
</evidence>
<dbReference type="GO" id="GO:0005886">
    <property type="term" value="C:plasma membrane"/>
    <property type="evidence" value="ECO:0007669"/>
    <property type="project" value="UniProtKB-SubCell"/>
</dbReference>
<dbReference type="InterPro" id="IPR004358">
    <property type="entry name" value="Sig_transdc_His_kin-like_C"/>
</dbReference>
<dbReference type="InterPro" id="IPR036890">
    <property type="entry name" value="HATPase_C_sf"/>
</dbReference>
<dbReference type="CDD" id="cd00082">
    <property type="entry name" value="HisKA"/>
    <property type="match status" value="1"/>
</dbReference>
<dbReference type="PANTHER" id="PTHR42878:SF7">
    <property type="entry name" value="SENSOR HISTIDINE KINASE GLRK"/>
    <property type="match status" value="1"/>
</dbReference>
<dbReference type="GO" id="GO:0007234">
    <property type="term" value="P:osmosensory signaling via phosphorelay pathway"/>
    <property type="evidence" value="ECO:0007669"/>
    <property type="project" value="TreeGrafter"/>
</dbReference>
<dbReference type="Gene3D" id="3.30.450.20">
    <property type="entry name" value="PAS domain"/>
    <property type="match status" value="1"/>
</dbReference>
<feature type="domain" description="HAMP" evidence="17">
    <location>
        <begin position="325"/>
        <end position="378"/>
    </location>
</feature>
<evidence type="ECO:0000259" key="17">
    <source>
        <dbReference type="PROSITE" id="PS50885"/>
    </source>
</evidence>
<dbReference type="Pfam" id="PF19312">
    <property type="entry name" value="NtrY_N"/>
    <property type="match status" value="1"/>
</dbReference>
<gene>
    <name evidence="18" type="ORF">DF3PB_2970004</name>
</gene>
<keyword evidence="6 18" id="KW-0808">Transferase</keyword>
<evidence type="ECO:0000256" key="11">
    <source>
        <dbReference type="ARBA" id="ARBA00022989"/>
    </source>
</evidence>
<evidence type="ECO:0000256" key="8">
    <source>
        <dbReference type="ARBA" id="ARBA00022741"/>
    </source>
</evidence>
<dbReference type="InterPro" id="IPR035965">
    <property type="entry name" value="PAS-like_dom_sf"/>
</dbReference>
<keyword evidence="5" id="KW-0597">Phosphoprotein</keyword>
<dbReference type="InterPro" id="IPR003660">
    <property type="entry name" value="HAMP_dom"/>
</dbReference>
<feature type="transmembrane region" description="Helical" evidence="14">
    <location>
        <begin position="297"/>
        <end position="321"/>
    </location>
</feature>
<evidence type="ECO:0000259" key="15">
    <source>
        <dbReference type="PROSITE" id="PS50109"/>
    </source>
</evidence>
<dbReference type="GO" id="GO:0000155">
    <property type="term" value="F:phosphorelay sensor kinase activity"/>
    <property type="evidence" value="ECO:0007669"/>
    <property type="project" value="InterPro"/>
</dbReference>
<dbReference type="GO" id="GO:0006355">
    <property type="term" value="P:regulation of DNA-templated transcription"/>
    <property type="evidence" value="ECO:0007669"/>
    <property type="project" value="InterPro"/>
</dbReference>
<keyword evidence="13 14" id="KW-0472">Membrane</keyword>
<evidence type="ECO:0000256" key="1">
    <source>
        <dbReference type="ARBA" id="ARBA00000085"/>
    </source>
</evidence>
<dbReference type="Gene3D" id="6.10.340.10">
    <property type="match status" value="1"/>
</dbReference>
<dbReference type="InterPro" id="IPR003594">
    <property type="entry name" value="HATPase_dom"/>
</dbReference>
<dbReference type="SUPFAM" id="SSF55874">
    <property type="entry name" value="ATPase domain of HSP90 chaperone/DNA topoisomerase II/histidine kinase"/>
    <property type="match status" value="1"/>
</dbReference>
<comment type="catalytic activity">
    <reaction evidence="1">
        <text>ATP + protein L-histidine = ADP + protein N-phospho-L-histidine.</text>
        <dbReference type="EC" id="2.7.13.3"/>
    </reaction>
</comment>
<dbReference type="Gene3D" id="1.10.287.130">
    <property type="match status" value="1"/>
</dbReference>
<evidence type="ECO:0000256" key="10">
    <source>
        <dbReference type="ARBA" id="ARBA00022840"/>
    </source>
</evidence>